<dbReference type="InterPro" id="IPR000292">
    <property type="entry name" value="For/NO2_transpt"/>
</dbReference>
<dbReference type="PROSITE" id="PS01005">
    <property type="entry name" value="FORMATE_NITRITE_TP_1"/>
    <property type="match status" value="1"/>
</dbReference>
<dbReference type="InterPro" id="IPR023271">
    <property type="entry name" value="Aquaporin-like"/>
</dbReference>
<dbReference type="Gene3D" id="1.20.1080.10">
    <property type="entry name" value="Glycerol uptake facilitator protein"/>
    <property type="match status" value="1"/>
</dbReference>
<reference evidence="7 8" key="1">
    <citation type="journal article" date="2023" name="Int. J. Syst. Evol. Microbiol.">
        <title>Terrisporobacter hibernicus sp. nov., isolated from bovine faeces in Northern Ireland.</title>
        <authorList>
            <person name="Mitchell M."/>
            <person name="Nguyen S.V."/>
            <person name="Connor M."/>
            <person name="Fairley D.J."/>
            <person name="Donoghue O."/>
            <person name="Marshall H."/>
            <person name="Koolman L."/>
            <person name="McMullan G."/>
            <person name="Schaffer K.E."/>
            <person name="McGrath J.W."/>
            <person name="Fanning S."/>
        </authorList>
    </citation>
    <scope>NUCLEOTIDE SEQUENCE [LARGE SCALE GENOMIC DNA]</scope>
    <source>
        <strain evidence="7 8">MCA3</strain>
    </source>
</reference>
<feature type="transmembrane region" description="Helical" evidence="6">
    <location>
        <begin position="62"/>
        <end position="86"/>
    </location>
</feature>
<evidence type="ECO:0000256" key="6">
    <source>
        <dbReference type="SAM" id="Phobius"/>
    </source>
</evidence>
<organism evidence="7 8">
    <name type="scientific">Terrisporobacter hibernicus</name>
    <dbReference type="NCBI Taxonomy" id="2813371"/>
    <lineage>
        <taxon>Bacteria</taxon>
        <taxon>Bacillati</taxon>
        <taxon>Bacillota</taxon>
        <taxon>Clostridia</taxon>
        <taxon>Peptostreptococcales</taxon>
        <taxon>Peptostreptococcaceae</taxon>
        <taxon>Terrisporobacter</taxon>
    </lineage>
</organism>
<name>A0AAX2ZHI2_9FIRM</name>
<evidence type="ECO:0000256" key="1">
    <source>
        <dbReference type="ARBA" id="ARBA00004141"/>
    </source>
</evidence>
<dbReference type="PANTHER" id="PTHR30520:SF8">
    <property type="entry name" value="NITRITE TRANSPORTER NIRC"/>
    <property type="match status" value="1"/>
</dbReference>
<dbReference type="KEGG" id="tem:JW646_00310"/>
<dbReference type="Proteomes" id="UP001198983">
    <property type="component" value="Chromosome"/>
</dbReference>
<keyword evidence="8" id="KW-1185">Reference proteome</keyword>
<proteinExistence type="inferred from homology"/>
<gene>
    <name evidence="7" type="ORF">JW646_00310</name>
</gene>
<keyword evidence="3 6" id="KW-1133">Transmembrane helix</keyword>
<dbReference type="PROSITE" id="PS01006">
    <property type="entry name" value="FORMATE_NITRITE_TP_2"/>
    <property type="match status" value="1"/>
</dbReference>
<keyword evidence="4 6" id="KW-0472">Membrane</keyword>
<evidence type="ECO:0000256" key="3">
    <source>
        <dbReference type="ARBA" id="ARBA00022989"/>
    </source>
</evidence>
<dbReference type="RefSeq" id="WP_228416188.1">
    <property type="nucleotide sequence ID" value="NZ_CP081135.1"/>
</dbReference>
<keyword evidence="2 6" id="KW-0812">Transmembrane</keyword>
<evidence type="ECO:0000256" key="5">
    <source>
        <dbReference type="ARBA" id="ARBA00049660"/>
    </source>
</evidence>
<dbReference type="AlphaFoldDB" id="A0AAX2ZHI2"/>
<accession>A0AAX2ZHI2</accession>
<evidence type="ECO:0000256" key="4">
    <source>
        <dbReference type="ARBA" id="ARBA00023136"/>
    </source>
</evidence>
<feature type="transmembrane region" description="Helical" evidence="6">
    <location>
        <begin position="152"/>
        <end position="175"/>
    </location>
</feature>
<comment type="subcellular location">
    <subcellularLocation>
        <location evidence="1">Membrane</location>
        <topology evidence="1">Multi-pass membrane protein</topology>
    </subcellularLocation>
</comment>
<dbReference type="GO" id="GO:0015499">
    <property type="term" value="F:formate transmembrane transporter activity"/>
    <property type="evidence" value="ECO:0007669"/>
    <property type="project" value="TreeGrafter"/>
</dbReference>
<evidence type="ECO:0000313" key="7">
    <source>
        <dbReference type="EMBL" id="UEL47930.1"/>
    </source>
</evidence>
<feature type="transmembrane region" description="Helical" evidence="6">
    <location>
        <begin position="107"/>
        <end position="132"/>
    </location>
</feature>
<comment type="similarity">
    <text evidence="5">Belongs to the FNT transporter (TC 1.A.16) family.</text>
</comment>
<evidence type="ECO:0000256" key="2">
    <source>
        <dbReference type="ARBA" id="ARBA00022692"/>
    </source>
</evidence>
<dbReference type="Pfam" id="PF01226">
    <property type="entry name" value="Form_Nir_trans"/>
    <property type="match status" value="1"/>
</dbReference>
<sequence>MHNETVLKLSNAAKNKINLLNSSKLKYLVSAAFAGLYVGLGIILIFTVGGLLSAANSPVTKIIMGLSFALALCLVIITGTELFTGNNMVMTVGRLNKGVSTWDLSKVWLFSFVGNLLGSILVAGFFVGTGIVNEGPIMEFFATTSIAKTSASFMALFFRGVLCNILVCVAVLCAFRTNDDTAKILMIFLCLFAFITSGFEHSVANMTIFSVALISPAIQGATLVGAAYNLVAVTLGNIVGGALVMGLGLFIMGSEDENISH</sequence>
<feature type="transmembrane region" description="Helical" evidence="6">
    <location>
        <begin position="187"/>
        <end position="214"/>
    </location>
</feature>
<protein>
    <submittedName>
        <fullName evidence="7">Formate/nitrite transporter family protein</fullName>
    </submittedName>
</protein>
<dbReference type="EMBL" id="CP081135">
    <property type="protein sequence ID" value="UEL47930.1"/>
    <property type="molecule type" value="Genomic_DNA"/>
</dbReference>
<dbReference type="InterPro" id="IPR024002">
    <property type="entry name" value="For/NO2_transpt_CS"/>
</dbReference>
<feature type="transmembrane region" description="Helical" evidence="6">
    <location>
        <begin position="226"/>
        <end position="251"/>
    </location>
</feature>
<evidence type="ECO:0000313" key="8">
    <source>
        <dbReference type="Proteomes" id="UP001198983"/>
    </source>
</evidence>
<dbReference type="GO" id="GO:0005886">
    <property type="term" value="C:plasma membrane"/>
    <property type="evidence" value="ECO:0007669"/>
    <property type="project" value="TreeGrafter"/>
</dbReference>
<dbReference type="PANTHER" id="PTHR30520">
    <property type="entry name" value="FORMATE TRANSPORTER-RELATED"/>
    <property type="match status" value="1"/>
</dbReference>
<feature type="transmembrane region" description="Helical" evidence="6">
    <location>
        <begin position="27"/>
        <end position="50"/>
    </location>
</feature>